<keyword evidence="2" id="KW-1185">Reference proteome</keyword>
<name>A0ACC3N5M7_9PEZI</name>
<comment type="caution">
    <text evidence="1">The sequence shown here is derived from an EMBL/GenBank/DDBJ whole genome shotgun (WGS) entry which is preliminary data.</text>
</comment>
<protein>
    <submittedName>
        <fullName evidence="1">Uncharacterized protein</fullName>
    </submittedName>
</protein>
<reference evidence="1" key="1">
    <citation type="submission" date="2023-07" db="EMBL/GenBank/DDBJ databases">
        <title>Black Yeasts Isolated from many extreme environments.</title>
        <authorList>
            <person name="Coleine C."/>
            <person name="Stajich J.E."/>
            <person name="Selbmann L."/>
        </authorList>
    </citation>
    <scope>NUCLEOTIDE SEQUENCE</scope>
    <source>
        <strain evidence="1">CCFEE 5714</strain>
    </source>
</reference>
<sequence length="481" mass="53541">MDGTKEHTNAEFLDERKAEDSDTYLSTDYVEDPRIKGIKRKVDLRLSCILALMYCVNQIDRTNLGNAVVAGMDEALDLIGNRYTTIVVVFFPTYIAFNFVATVCARKLGPRPFLAAITLSFGLVVVGMGFAKSWVTLAALRVFLGVFESCFFPSAIMLVAMWYTRREVAKRLAFFYLIGNSVGGFGGVLAYGLQQMDGIQGHEGWRWIFIWEGIITVIISIIGYVFLVDFPEDAHKSKFFLSSEEIELMNERIERDRGDSHVTKFDIWKYLGEAKDWKCWLFATNFGCAALTTYSIAYFLPIILRDTLEFSVVMAQCMTAPCYVFSFAVGFIESIISDKYNTRGAFLVFNAFLQIIGVAVLGFATPPYARYFGAYLITAGCNSNVPISISYQSNNIVGQWKRAFTSANMVAMGGVGGIIGTLVFRSQDAPEYIPGLITCFLAAGTVIASVATTTTYMVIQNRKQAKGQIVIEGIQGFRYTL</sequence>
<evidence type="ECO:0000313" key="1">
    <source>
        <dbReference type="EMBL" id="KAK3709596.1"/>
    </source>
</evidence>
<evidence type="ECO:0000313" key="2">
    <source>
        <dbReference type="Proteomes" id="UP001281147"/>
    </source>
</evidence>
<accession>A0ACC3N5M7</accession>
<gene>
    <name evidence="1" type="ORF">LTR37_010817</name>
</gene>
<dbReference type="EMBL" id="JAUTXU010000091">
    <property type="protein sequence ID" value="KAK3709596.1"/>
    <property type="molecule type" value="Genomic_DNA"/>
</dbReference>
<dbReference type="Proteomes" id="UP001281147">
    <property type="component" value="Unassembled WGS sequence"/>
</dbReference>
<organism evidence="1 2">
    <name type="scientific">Vermiconidia calcicola</name>
    <dbReference type="NCBI Taxonomy" id="1690605"/>
    <lineage>
        <taxon>Eukaryota</taxon>
        <taxon>Fungi</taxon>
        <taxon>Dikarya</taxon>
        <taxon>Ascomycota</taxon>
        <taxon>Pezizomycotina</taxon>
        <taxon>Dothideomycetes</taxon>
        <taxon>Dothideomycetidae</taxon>
        <taxon>Mycosphaerellales</taxon>
        <taxon>Extremaceae</taxon>
        <taxon>Vermiconidia</taxon>
    </lineage>
</organism>
<proteinExistence type="predicted"/>